<keyword evidence="4" id="KW-0472">Membrane</keyword>
<evidence type="ECO:0000256" key="2">
    <source>
        <dbReference type="ARBA" id="ARBA00005722"/>
    </source>
</evidence>
<proteinExistence type="inferred from homology"/>
<dbReference type="AlphaFoldDB" id="A0A9W6MUB2"/>
<dbReference type="Proteomes" id="UP001143372">
    <property type="component" value="Unassembled WGS sequence"/>
</dbReference>
<dbReference type="PANTHER" id="PTHR38776:SF1">
    <property type="entry name" value="MLTA-INTERACTING PROTEIN-RELATED"/>
    <property type="match status" value="1"/>
</dbReference>
<keyword evidence="8" id="KW-1185">Reference proteome</keyword>
<evidence type="ECO:0000256" key="4">
    <source>
        <dbReference type="ARBA" id="ARBA00023136"/>
    </source>
</evidence>
<name>A0A9W6MUB2_9HYPH</name>
<comment type="subcellular location">
    <subcellularLocation>
        <location evidence="1">Cell outer membrane</location>
    </subcellularLocation>
</comment>
<evidence type="ECO:0000313" key="8">
    <source>
        <dbReference type="Proteomes" id="UP001143372"/>
    </source>
</evidence>
<dbReference type="Pfam" id="PF06629">
    <property type="entry name" value="MipA"/>
    <property type="match status" value="1"/>
</dbReference>
<keyword evidence="3 6" id="KW-0732">Signal</keyword>
<dbReference type="EMBL" id="BSFI01000004">
    <property type="protein sequence ID" value="GLK67209.1"/>
    <property type="molecule type" value="Genomic_DNA"/>
</dbReference>
<evidence type="ECO:0000256" key="5">
    <source>
        <dbReference type="ARBA" id="ARBA00023237"/>
    </source>
</evidence>
<protein>
    <submittedName>
        <fullName evidence="7">MltA-interacting MipA family protein</fullName>
    </submittedName>
</protein>
<comment type="similarity">
    <text evidence="2">Belongs to the MipA/OmpV family.</text>
</comment>
<sequence>MRRRLAVLLAAAPLAIFASAASAADISVEAPATAVAVDDGWTATLKGTGVYGPLFEGSNKYGFSGYPGLAIRKKSEPWKIGAPDDGFGIAIVNMPWLQFGPVARVRAERDSSDVKRFYGMKDIDWAVEPGAFLEVYPTENIRLRGELRHGVSGHHGFVGNLAADYIFTVGNLALTAGPRVEIGDHKFMDKYYGVTASEAAQSSRASEYDAGGGVKSVGFTAAATYAWNENWSTTAFGRYDQLVGDAADSPVAKKLGTKSSFTAGVGVGYSFDWSAW</sequence>
<evidence type="ECO:0000256" key="3">
    <source>
        <dbReference type="ARBA" id="ARBA00022729"/>
    </source>
</evidence>
<feature type="signal peptide" evidence="6">
    <location>
        <begin position="1"/>
        <end position="23"/>
    </location>
</feature>
<feature type="chain" id="PRO_5040937343" evidence="6">
    <location>
        <begin position="24"/>
        <end position="276"/>
    </location>
</feature>
<accession>A0A9W6MUB2</accession>
<dbReference type="GO" id="GO:0009279">
    <property type="term" value="C:cell outer membrane"/>
    <property type="evidence" value="ECO:0007669"/>
    <property type="project" value="UniProtKB-SubCell"/>
</dbReference>
<organism evidence="7 8">
    <name type="scientific">Hansschlegelia plantiphila</name>
    <dbReference type="NCBI Taxonomy" id="374655"/>
    <lineage>
        <taxon>Bacteria</taxon>
        <taxon>Pseudomonadati</taxon>
        <taxon>Pseudomonadota</taxon>
        <taxon>Alphaproteobacteria</taxon>
        <taxon>Hyphomicrobiales</taxon>
        <taxon>Methylopilaceae</taxon>
        <taxon>Hansschlegelia</taxon>
    </lineage>
</organism>
<evidence type="ECO:0000313" key="7">
    <source>
        <dbReference type="EMBL" id="GLK67209.1"/>
    </source>
</evidence>
<comment type="caution">
    <text evidence="7">The sequence shown here is derived from an EMBL/GenBank/DDBJ whole genome shotgun (WGS) entry which is preliminary data.</text>
</comment>
<reference evidence="7" key="1">
    <citation type="journal article" date="2014" name="Int. J. Syst. Evol. Microbiol.">
        <title>Complete genome sequence of Corynebacterium casei LMG S-19264T (=DSM 44701T), isolated from a smear-ripened cheese.</title>
        <authorList>
            <consortium name="US DOE Joint Genome Institute (JGI-PGF)"/>
            <person name="Walter F."/>
            <person name="Albersmeier A."/>
            <person name="Kalinowski J."/>
            <person name="Ruckert C."/>
        </authorList>
    </citation>
    <scope>NUCLEOTIDE SEQUENCE</scope>
    <source>
        <strain evidence="7">VKM B-2347</strain>
    </source>
</reference>
<dbReference type="PANTHER" id="PTHR38776">
    <property type="entry name" value="MLTA-INTERACTING PROTEIN-RELATED"/>
    <property type="match status" value="1"/>
</dbReference>
<dbReference type="RefSeq" id="WP_271167465.1">
    <property type="nucleotide sequence ID" value="NZ_BSFI01000004.1"/>
</dbReference>
<evidence type="ECO:0000256" key="6">
    <source>
        <dbReference type="SAM" id="SignalP"/>
    </source>
</evidence>
<gene>
    <name evidence="7" type="ORF">GCM10008179_08470</name>
</gene>
<evidence type="ECO:0000256" key="1">
    <source>
        <dbReference type="ARBA" id="ARBA00004442"/>
    </source>
</evidence>
<dbReference type="InterPro" id="IPR010583">
    <property type="entry name" value="MipA"/>
</dbReference>
<keyword evidence="5" id="KW-0998">Cell outer membrane</keyword>
<reference evidence="7" key="2">
    <citation type="submission" date="2023-01" db="EMBL/GenBank/DDBJ databases">
        <authorList>
            <person name="Sun Q."/>
            <person name="Evtushenko L."/>
        </authorList>
    </citation>
    <scope>NUCLEOTIDE SEQUENCE</scope>
    <source>
        <strain evidence="7">VKM B-2347</strain>
    </source>
</reference>